<accession>A0ABY2S0J8</accession>
<evidence type="ECO:0000256" key="5">
    <source>
        <dbReference type="ARBA" id="ARBA00022692"/>
    </source>
</evidence>
<dbReference type="PANTHER" id="PTHR11410:SF0">
    <property type="entry name" value="ATP SYNTHASE SUBUNIT A"/>
    <property type="match status" value="1"/>
</dbReference>
<feature type="transmembrane region" description="Helical" evidence="11">
    <location>
        <begin position="123"/>
        <end position="143"/>
    </location>
</feature>
<keyword evidence="8 11" id="KW-0406">Ion transport</keyword>
<comment type="function">
    <text evidence="11 12">Key component of the proton channel; it plays a direct role in the translocation of protons across the membrane.</text>
</comment>
<dbReference type="SUPFAM" id="SSF81336">
    <property type="entry name" value="F1F0 ATP synthase subunit A"/>
    <property type="match status" value="1"/>
</dbReference>
<keyword evidence="10 11" id="KW-0066">ATP synthesis</keyword>
<feature type="transmembrane region" description="Helical" evidence="11">
    <location>
        <begin position="92"/>
        <end position="117"/>
    </location>
</feature>
<reference evidence="13 14" key="1">
    <citation type="journal article" date="2015" name="Antonie Van Leeuwenhoek">
        <title>Prauserella endophytica sp. nov., an endophytic actinobacterium isolated from Tamarix taklamakanensis.</title>
        <authorList>
            <person name="Liu J.M."/>
            <person name="Habden X."/>
            <person name="Guo L."/>
            <person name="Tuo L."/>
            <person name="Jiang Z.K."/>
            <person name="Liu S.W."/>
            <person name="Liu X.F."/>
            <person name="Chen L."/>
            <person name="Li R.F."/>
            <person name="Zhang Y.Q."/>
            <person name="Sun C.H."/>
        </authorList>
    </citation>
    <scope>NUCLEOTIDE SEQUENCE [LARGE SCALE GENOMIC DNA]</scope>
    <source>
        <strain evidence="13 14">CGMCC 4.7182</strain>
    </source>
</reference>
<evidence type="ECO:0000313" key="13">
    <source>
        <dbReference type="EMBL" id="TKG66160.1"/>
    </source>
</evidence>
<dbReference type="NCBIfam" id="TIGR01131">
    <property type="entry name" value="ATP_synt_6_or_A"/>
    <property type="match status" value="1"/>
</dbReference>
<evidence type="ECO:0000256" key="12">
    <source>
        <dbReference type="RuleBase" id="RU000483"/>
    </source>
</evidence>
<keyword evidence="9 11" id="KW-0472">Membrane</keyword>
<feature type="transmembrane region" description="Helical" evidence="11">
    <location>
        <begin position="185"/>
        <end position="205"/>
    </location>
</feature>
<keyword evidence="4 11" id="KW-0138">CF(0)</keyword>
<evidence type="ECO:0000256" key="8">
    <source>
        <dbReference type="ARBA" id="ARBA00023065"/>
    </source>
</evidence>
<gene>
    <name evidence="11 13" type="primary">atpB</name>
    <name evidence="13" type="ORF">FCN18_25295</name>
</gene>
<keyword evidence="6 11" id="KW-0375">Hydrogen ion transport</keyword>
<evidence type="ECO:0000256" key="4">
    <source>
        <dbReference type="ARBA" id="ARBA00022547"/>
    </source>
</evidence>
<dbReference type="InterPro" id="IPR000568">
    <property type="entry name" value="ATP_synth_F0_asu"/>
</dbReference>
<dbReference type="PRINTS" id="PR00123">
    <property type="entry name" value="ATPASEA"/>
</dbReference>
<feature type="transmembrane region" description="Helical" evidence="11">
    <location>
        <begin position="36"/>
        <end position="54"/>
    </location>
</feature>
<evidence type="ECO:0000256" key="3">
    <source>
        <dbReference type="ARBA" id="ARBA00022448"/>
    </source>
</evidence>
<dbReference type="Proteomes" id="UP000309992">
    <property type="component" value="Unassembled WGS sequence"/>
</dbReference>
<comment type="subcellular location">
    <subcellularLocation>
        <location evidence="11 12">Cell membrane</location>
        <topology evidence="11 12">Multi-pass membrane protein</topology>
    </subcellularLocation>
    <subcellularLocation>
        <location evidence="1">Membrane</location>
        <topology evidence="1">Multi-pass membrane protein</topology>
    </subcellularLocation>
</comment>
<proteinExistence type="inferred from homology"/>
<keyword evidence="3 11" id="KW-0813">Transport</keyword>
<dbReference type="InterPro" id="IPR045083">
    <property type="entry name" value="ATP_synth_F0_asu_bact/mt"/>
</dbReference>
<comment type="similarity">
    <text evidence="2 11 12">Belongs to the ATPase A chain family.</text>
</comment>
<sequence>MGALVLAQGDEFVAPGAKDFNLGPIFGEGTFVTKPMVLAVLAAVIVGAFFLLATRNLKIVPNRFQFAAESIYDFGRNNIAREQIGAKDFRPFVPLILALFSFILVNNIFGIIPVIQFPVMSHIGFPLALSVLVVYPVYHYVGFKRHGFVGYLKKETVPAGAPGFILPLLTPIEFLQKFLINPITLALRVFAAMFAGHLLLLVFTLGGEYLLLEASAALKPVSVVSFAFAIILTFLEALIQVLQAYIFALLSANYIGAALAAEH</sequence>
<dbReference type="HAMAP" id="MF_01393">
    <property type="entry name" value="ATP_synth_a_bact"/>
    <property type="match status" value="1"/>
</dbReference>
<comment type="caution">
    <text evidence="13">The sequence shown here is derived from an EMBL/GenBank/DDBJ whole genome shotgun (WGS) entry which is preliminary data.</text>
</comment>
<evidence type="ECO:0000256" key="10">
    <source>
        <dbReference type="ARBA" id="ARBA00023310"/>
    </source>
</evidence>
<evidence type="ECO:0000256" key="1">
    <source>
        <dbReference type="ARBA" id="ARBA00004141"/>
    </source>
</evidence>
<dbReference type="PANTHER" id="PTHR11410">
    <property type="entry name" value="ATP SYNTHASE SUBUNIT A"/>
    <property type="match status" value="1"/>
</dbReference>
<keyword evidence="11" id="KW-1003">Cell membrane</keyword>
<evidence type="ECO:0000256" key="7">
    <source>
        <dbReference type="ARBA" id="ARBA00022989"/>
    </source>
</evidence>
<dbReference type="RefSeq" id="WP_113643795.1">
    <property type="nucleotide sequence ID" value="NZ_SWMS01000016.1"/>
</dbReference>
<keyword evidence="14" id="KW-1185">Reference proteome</keyword>
<evidence type="ECO:0000256" key="9">
    <source>
        <dbReference type="ARBA" id="ARBA00023136"/>
    </source>
</evidence>
<dbReference type="CDD" id="cd00310">
    <property type="entry name" value="ATP-synt_Fo_a_6"/>
    <property type="match status" value="1"/>
</dbReference>
<name>A0ABY2S0J8_9PSEU</name>
<evidence type="ECO:0000256" key="11">
    <source>
        <dbReference type="HAMAP-Rule" id="MF_01393"/>
    </source>
</evidence>
<keyword evidence="5 11" id="KW-0812">Transmembrane</keyword>
<dbReference type="Pfam" id="PF00119">
    <property type="entry name" value="ATP-synt_A"/>
    <property type="match status" value="1"/>
</dbReference>
<evidence type="ECO:0000256" key="6">
    <source>
        <dbReference type="ARBA" id="ARBA00022781"/>
    </source>
</evidence>
<evidence type="ECO:0000256" key="2">
    <source>
        <dbReference type="ARBA" id="ARBA00006810"/>
    </source>
</evidence>
<keyword evidence="7 11" id="KW-1133">Transmembrane helix</keyword>
<dbReference type="EMBL" id="SWMS01000016">
    <property type="protein sequence ID" value="TKG66160.1"/>
    <property type="molecule type" value="Genomic_DNA"/>
</dbReference>
<protein>
    <recommendedName>
        <fullName evidence="11 12">ATP synthase subunit a</fullName>
    </recommendedName>
    <alternativeName>
        <fullName evidence="11">ATP synthase F0 sector subunit a</fullName>
    </alternativeName>
    <alternativeName>
        <fullName evidence="11">F-ATPase subunit 6</fullName>
    </alternativeName>
</protein>
<dbReference type="Gene3D" id="1.20.120.220">
    <property type="entry name" value="ATP synthase, F0 complex, subunit A"/>
    <property type="match status" value="1"/>
</dbReference>
<organism evidence="13 14">
    <name type="scientific">Prauserella endophytica</name>
    <dbReference type="NCBI Taxonomy" id="1592324"/>
    <lineage>
        <taxon>Bacteria</taxon>
        <taxon>Bacillati</taxon>
        <taxon>Actinomycetota</taxon>
        <taxon>Actinomycetes</taxon>
        <taxon>Pseudonocardiales</taxon>
        <taxon>Pseudonocardiaceae</taxon>
        <taxon>Prauserella</taxon>
        <taxon>Prauserella coralliicola group</taxon>
    </lineage>
</organism>
<evidence type="ECO:0000313" key="14">
    <source>
        <dbReference type="Proteomes" id="UP000309992"/>
    </source>
</evidence>
<dbReference type="InterPro" id="IPR035908">
    <property type="entry name" value="F0_ATP_A_sf"/>
</dbReference>